<dbReference type="Gene3D" id="3.30.110.20">
    <property type="entry name" value="Alba-like domain"/>
    <property type="match status" value="1"/>
</dbReference>
<sequence length="193" mass="21254">MGGLKRALTESAKESVQWVLLLLRLRPLIRRHVLRGGPKTGDLYKRDSNPFRHFTVTVTEDYITMATVAATAAAVTANESPKKNRIQVSNTKKPLFFYVNLAKRYIQQHNEVELSALGMAIATVVTIAEILKNNGLATEKKVLTSTVGMKDESKGRLVQKAKIEIVLGKSEKSDKTMAPATTTESEAAAEDKK</sequence>
<reference evidence="3 4" key="1">
    <citation type="submission" date="2024-01" db="EMBL/GenBank/DDBJ databases">
        <title>The genomes of 5 underutilized Papilionoideae crops provide insights into root nodulation and disease resistanc.</title>
        <authorList>
            <person name="Jiang F."/>
        </authorList>
    </citation>
    <scope>NUCLEOTIDE SEQUENCE [LARGE SCALE GENOMIC DNA]</scope>
    <source>
        <strain evidence="3">LVBAO_FW01</strain>
        <tissue evidence="3">Leaves</tissue>
    </source>
</reference>
<evidence type="ECO:0000313" key="4">
    <source>
        <dbReference type="Proteomes" id="UP001367508"/>
    </source>
</evidence>
<dbReference type="Pfam" id="PF01918">
    <property type="entry name" value="Alba"/>
    <property type="match status" value="1"/>
</dbReference>
<evidence type="ECO:0000313" key="3">
    <source>
        <dbReference type="EMBL" id="KAK7344166.1"/>
    </source>
</evidence>
<dbReference type="GO" id="GO:0005634">
    <property type="term" value="C:nucleus"/>
    <property type="evidence" value="ECO:0007669"/>
    <property type="project" value="TreeGrafter"/>
</dbReference>
<proteinExistence type="predicted"/>
<dbReference type="InterPro" id="IPR002775">
    <property type="entry name" value="DNA/RNA-bd_Alba-like"/>
</dbReference>
<name>A0AAN9QRM1_CANGL</name>
<dbReference type="Proteomes" id="UP001367508">
    <property type="component" value="Unassembled WGS sequence"/>
</dbReference>
<dbReference type="FunFam" id="3.30.110.20:FF:000005">
    <property type="entry name" value="Uncharacterized protein At2g34160"/>
    <property type="match status" value="1"/>
</dbReference>
<protein>
    <recommendedName>
        <fullName evidence="2">DNA/RNA-binding protein Alba-like domain-containing protein</fullName>
    </recommendedName>
</protein>
<dbReference type="GO" id="GO:0003723">
    <property type="term" value="F:RNA binding"/>
    <property type="evidence" value="ECO:0007669"/>
    <property type="project" value="TreeGrafter"/>
</dbReference>
<keyword evidence="4" id="KW-1185">Reference proteome</keyword>
<gene>
    <name evidence="3" type="ORF">VNO77_13495</name>
</gene>
<dbReference type="AlphaFoldDB" id="A0AAN9QRM1"/>
<dbReference type="PANTHER" id="PTHR31947">
    <property type="entry name" value="DNA/RNA-BINDING PROTEIN ALBA 3"/>
    <property type="match status" value="1"/>
</dbReference>
<dbReference type="PANTHER" id="PTHR31947:SF19">
    <property type="entry name" value="ALBA DNA_RNA-BINDING PROTEIN"/>
    <property type="match status" value="1"/>
</dbReference>
<feature type="region of interest" description="Disordered" evidence="1">
    <location>
        <begin position="171"/>
        <end position="193"/>
    </location>
</feature>
<dbReference type="EMBL" id="JAYMYQ010000003">
    <property type="protein sequence ID" value="KAK7344166.1"/>
    <property type="molecule type" value="Genomic_DNA"/>
</dbReference>
<dbReference type="InterPro" id="IPR014560">
    <property type="entry name" value="UCP030333_Alba"/>
</dbReference>
<dbReference type="SUPFAM" id="SSF82704">
    <property type="entry name" value="AlbA-like"/>
    <property type="match status" value="1"/>
</dbReference>
<organism evidence="3 4">
    <name type="scientific">Canavalia gladiata</name>
    <name type="common">Sword bean</name>
    <name type="synonym">Dolichos gladiatus</name>
    <dbReference type="NCBI Taxonomy" id="3824"/>
    <lineage>
        <taxon>Eukaryota</taxon>
        <taxon>Viridiplantae</taxon>
        <taxon>Streptophyta</taxon>
        <taxon>Embryophyta</taxon>
        <taxon>Tracheophyta</taxon>
        <taxon>Spermatophyta</taxon>
        <taxon>Magnoliopsida</taxon>
        <taxon>eudicotyledons</taxon>
        <taxon>Gunneridae</taxon>
        <taxon>Pentapetalae</taxon>
        <taxon>rosids</taxon>
        <taxon>fabids</taxon>
        <taxon>Fabales</taxon>
        <taxon>Fabaceae</taxon>
        <taxon>Papilionoideae</taxon>
        <taxon>50 kb inversion clade</taxon>
        <taxon>NPAAA clade</taxon>
        <taxon>indigoferoid/millettioid clade</taxon>
        <taxon>Phaseoleae</taxon>
        <taxon>Canavalia</taxon>
    </lineage>
</organism>
<evidence type="ECO:0000259" key="2">
    <source>
        <dbReference type="Pfam" id="PF01918"/>
    </source>
</evidence>
<dbReference type="InterPro" id="IPR036882">
    <property type="entry name" value="Alba-like_dom_sf"/>
</dbReference>
<comment type="caution">
    <text evidence="3">The sequence shown here is derived from an EMBL/GenBank/DDBJ whole genome shotgun (WGS) entry which is preliminary data.</text>
</comment>
<evidence type="ECO:0000256" key="1">
    <source>
        <dbReference type="SAM" id="MobiDB-lite"/>
    </source>
</evidence>
<accession>A0AAN9QRM1</accession>
<feature type="domain" description="DNA/RNA-binding protein Alba-like" evidence="2">
    <location>
        <begin position="84"/>
        <end position="146"/>
    </location>
</feature>